<accession>A0A9D1LA50</accession>
<dbReference type="Gene3D" id="3.90.550.10">
    <property type="entry name" value="Spore Coat Polysaccharide Biosynthesis Protein SpsA, Chain A"/>
    <property type="match status" value="1"/>
</dbReference>
<dbReference type="GO" id="GO:0016757">
    <property type="term" value="F:glycosyltransferase activity"/>
    <property type="evidence" value="ECO:0007669"/>
    <property type="project" value="UniProtKB-KW"/>
</dbReference>
<dbReference type="AlphaFoldDB" id="A0A9D1LA50"/>
<dbReference type="InterPro" id="IPR001173">
    <property type="entry name" value="Glyco_trans_2-like"/>
</dbReference>
<feature type="domain" description="Glycosyltransferase 2-like" evidence="3">
    <location>
        <begin position="5"/>
        <end position="137"/>
    </location>
</feature>
<evidence type="ECO:0000259" key="3">
    <source>
        <dbReference type="Pfam" id="PF00535"/>
    </source>
</evidence>
<dbReference type="PANTHER" id="PTHR22916">
    <property type="entry name" value="GLYCOSYLTRANSFERASE"/>
    <property type="match status" value="1"/>
</dbReference>
<dbReference type="PANTHER" id="PTHR22916:SF51">
    <property type="entry name" value="GLYCOSYLTRANSFERASE EPSH-RELATED"/>
    <property type="match status" value="1"/>
</dbReference>
<name>A0A9D1LA50_9FIRM</name>
<keyword evidence="2" id="KW-0808">Transferase</keyword>
<evidence type="ECO:0000256" key="2">
    <source>
        <dbReference type="ARBA" id="ARBA00022679"/>
    </source>
</evidence>
<dbReference type="Pfam" id="PF00535">
    <property type="entry name" value="Glycos_transf_2"/>
    <property type="match status" value="1"/>
</dbReference>
<evidence type="ECO:0000256" key="1">
    <source>
        <dbReference type="ARBA" id="ARBA00022676"/>
    </source>
</evidence>
<dbReference type="CDD" id="cd00761">
    <property type="entry name" value="Glyco_tranf_GTA_type"/>
    <property type="match status" value="1"/>
</dbReference>
<dbReference type="InterPro" id="IPR029044">
    <property type="entry name" value="Nucleotide-diphossugar_trans"/>
</dbReference>
<comment type="caution">
    <text evidence="4">The sequence shown here is derived from an EMBL/GenBank/DDBJ whole genome shotgun (WGS) entry which is preliminary data.</text>
</comment>
<dbReference type="SUPFAM" id="SSF53448">
    <property type="entry name" value="Nucleotide-diphospho-sugar transferases"/>
    <property type="match status" value="1"/>
</dbReference>
<dbReference type="Proteomes" id="UP000824072">
    <property type="component" value="Unassembled WGS sequence"/>
</dbReference>
<proteinExistence type="predicted"/>
<organism evidence="4 5">
    <name type="scientific">Candidatus Pullichristensenella excrementigallinarum</name>
    <dbReference type="NCBI Taxonomy" id="2840907"/>
    <lineage>
        <taxon>Bacteria</taxon>
        <taxon>Bacillati</taxon>
        <taxon>Bacillota</taxon>
        <taxon>Clostridia</taxon>
        <taxon>Candidatus Pullichristensenella</taxon>
    </lineage>
</organism>
<evidence type="ECO:0000313" key="5">
    <source>
        <dbReference type="Proteomes" id="UP000824072"/>
    </source>
</evidence>
<gene>
    <name evidence="4" type="ORF">IAB02_00490</name>
</gene>
<evidence type="ECO:0000313" key="4">
    <source>
        <dbReference type="EMBL" id="HIU33013.1"/>
    </source>
</evidence>
<dbReference type="EMBL" id="DVMU01000012">
    <property type="protein sequence ID" value="HIU33013.1"/>
    <property type="molecule type" value="Genomic_DNA"/>
</dbReference>
<sequence length="336" mass="39191">MPSVSVILPVYNILPWLARMLDAMCAQTLRDEMEVLLIDDGSTDGSGELCDQYARKYPRLFRCEHQKNAGVSAARNRGLELARGEYIGFVDGDDWCEPDMFEVLRKNLLENRADVAIVSAKKIREDGRFTVSGLKEGEKRLWSSEEALRAMLEFQIDSAIWDLLYRRERFSDLRFDSRITFAEDKLFLTNLFLRAERVHCSGEIKYWYYRRSGSADCRGFSPKKLEENACYAQMRELLSQRCPQVMNSLWINRSRMLYFRIGEFCSSAQARREYAREYRALLKEMRAIPLSALRPFYSGKYLRSFRLRAYFPLVQCRVVRLKGFLKGLLRSGGGQK</sequence>
<protein>
    <submittedName>
        <fullName evidence="4">Glycosyltransferase</fullName>
    </submittedName>
</protein>
<keyword evidence="1" id="KW-0328">Glycosyltransferase</keyword>
<reference evidence="4" key="1">
    <citation type="submission" date="2020-10" db="EMBL/GenBank/DDBJ databases">
        <authorList>
            <person name="Gilroy R."/>
        </authorList>
    </citation>
    <scope>NUCLEOTIDE SEQUENCE</scope>
    <source>
        <strain evidence="4">ChiHcec3-11533</strain>
    </source>
</reference>
<reference evidence="4" key="2">
    <citation type="journal article" date="2021" name="PeerJ">
        <title>Extensive microbial diversity within the chicken gut microbiome revealed by metagenomics and culture.</title>
        <authorList>
            <person name="Gilroy R."/>
            <person name="Ravi A."/>
            <person name="Getino M."/>
            <person name="Pursley I."/>
            <person name="Horton D.L."/>
            <person name="Alikhan N.F."/>
            <person name="Baker D."/>
            <person name="Gharbi K."/>
            <person name="Hall N."/>
            <person name="Watson M."/>
            <person name="Adriaenssens E.M."/>
            <person name="Foster-Nyarko E."/>
            <person name="Jarju S."/>
            <person name="Secka A."/>
            <person name="Antonio M."/>
            <person name="Oren A."/>
            <person name="Chaudhuri R.R."/>
            <person name="La Ragione R."/>
            <person name="Hildebrand F."/>
            <person name="Pallen M.J."/>
        </authorList>
    </citation>
    <scope>NUCLEOTIDE SEQUENCE</scope>
    <source>
        <strain evidence="4">ChiHcec3-11533</strain>
    </source>
</reference>